<sequence>MKLKRKFKKLGSRLGMPKKILHNLKQGKNHKNSHPSSLQNLNPLETDLHIEYAKILLSLWSYACNADGQLKPGEGELVGELVNVLFEPGCLLSEYKGQRKEVLKILSQTFESPLPMKSISKAVVGNDQYALNFFEDAVCIVASDGSLNKAEVEFLDELALELQISQMDKHQVERKYLG</sequence>
<dbReference type="InterPro" id="IPR029024">
    <property type="entry name" value="TerB-like"/>
</dbReference>
<protein>
    <submittedName>
        <fullName evidence="1">TerB family tellurite resistance protein</fullName>
    </submittedName>
</protein>
<evidence type="ECO:0000313" key="1">
    <source>
        <dbReference type="EMBL" id="TGN17082.1"/>
    </source>
</evidence>
<dbReference type="SUPFAM" id="SSF158682">
    <property type="entry name" value="TerB-like"/>
    <property type="match status" value="1"/>
</dbReference>
<dbReference type="Gene3D" id="1.10.3680.10">
    <property type="entry name" value="TerB-like"/>
    <property type="match status" value="1"/>
</dbReference>
<gene>
    <name evidence="1" type="ORF">EHS15_18040</name>
</gene>
<keyword evidence="2" id="KW-1185">Reference proteome</keyword>
<dbReference type="OrthoDB" id="340082at2"/>
<accession>A0A4R9LTQ7</accession>
<name>A0A4R9LTQ7_9LEPT</name>
<proteinExistence type="predicted"/>
<reference evidence="1" key="1">
    <citation type="journal article" date="2019" name="PLoS Negl. Trop. Dis.">
        <title>Revisiting the worldwide diversity of Leptospira species in the environment.</title>
        <authorList>
            <person name="Vincent A.T."/>
            <person name="Schiettekatte O."/>
            <person name="Bourhy P."/>
            <person name="Veyrier F.J."/>
            <person name="Picardeau M."/>
        </authorList>
    </citation>
    <scope>NUCLEOTIDE SEQUENCE [LARGE SCALE GENOMIC DNA]</scope>
    <source>
        <strain evidence="1">201300427</strain>
    </source>
</reference>
<comment type="caution">
    <text evidence="1">The sequence shown here is derived from an EMBL/GenBank/DDBJ whole genome shotgun (WGS) entry which is preliminary data.</text>
</comment>
<dbReference type="EMBL" id="RQHW01000079">
    <property type="protein sequence ID" value="TGN17082.1"/>
    <property type="molecule type" value="Genomic_DNA"/>
</dbReference>
<evidence type="ECO:0000313" key="2">
    <source>
        <dbReference type="Proteomes" id="UP000298058"/>
    </source>
</evidence>
<organism evidence="1 2">
    <name type="scientific">Leptospira idonii</name>
    <dbReference type="NCBI Taxonomy" id="1193500"/>
    <lineage>
        <taxon>Bacteria</taxon>
        <taxon>Pseudomonadati</taxon>
        <taxon>Spirochaetota</taxon>
        <taxon>Spirochaetia</taxon>
        <taxon>Leptospirales</taxon>
        <taxon>Leptospiraceae</taxon>
        <taxon>Leptospira</taxon>
    </lineage>
</organism>
<dbReference type="AlphaFoldDB" id="A0A4R9LTQ7"/>
<dbReference type="Proteomes" id="UP000298058">
    <property type="component" value="Unassembled WGS sequence"/>
</dbReference>